<protein>
    <submittedName>
        <fullName evidence="4">Adagio protein 2</fullName>
    </submittedName>
</protein>
<proteinExistence type="predicted"/>
<feature type="compositionally biased region" description="Basic and acidic residues" evidence="3">
    <location>
        <begin position="285"/>
        <end position="295"/>
    </location>
</feature>
<dbReference type="InterPro" id="IPR015915">
    <property type="entry name" value="Kelch-typ_b-propeller"/>
</dbReference>
<name>A0A1Q9F5Q1_SYMMI</name>
<comment type="caution">
    <text evidence="4">The sequence shown here is derived from an EMBL/GenBank/DDBJ whole genome shotgun (WGS) entry which is preliminary data.</text>
</comment>
<dbReference type="Pfam" id="PF24681">
    <property type="entry name" value="Kelch_KLHDC2_KLHL20_DRC7"/>
    <property type="match status" value="1"/>
</dbReference>
<dbReference type="OrthoDB" id="10251809at2759"/>
<gene>
    <name evidence="4" type="primary">ADO2</name>
    <name evidence="4" type="ORF">AK812_SmicGene829</name>
</gene>
<dbReference type="PANTHER" id="PTHR46647">
    <property type="entry name" value="RAB9 EFFECTOR PROTEIN WITH KELCH MOTIFS"/>
    <property type="match status" value="1"/>
</dbReference>
<evidence type="ECO:0000256" key="3">
    <source>
        <dbReference type="SAM" id="MobiDB-lite"/>
    </source>
</evidence>
<dbReference type="Gene3D" id="2.120.10.80">
    <property type="entry name" value="Kelch-type beta propeller"/>
    <property type="match status" value="2"/>
</dbReference>
<dbReference type="EMBL" id="LSRX01000008">
    <property type="protein sequence ID" value="OLQ14996.1"/>
    <property type="molecule type" value="Genomic_DNA"/>
</dbReference>
<evidence type="ECO:0000256" key="1">
    <source>
        <dbReference type="ARBA" id="ARBA00022441"/>
    </source>
</evidence>
<dbReference type="AlphaFoldDB" id="A0A1Q9F5Q1"/>
<dbReference type="InterPro" id="IPR052124">
    <property type="entry name" value="Rab9_kelch_effector"/>
</dbReference>
<keyword evidence="2" id="KW-0677">Repeat</keyword>
<sequence length="391" mass="43472">MSSLFLCPPSARYSHTAVMTPAGRMWICGGWDGSSTYGDLWYIDVEDPSPSWSQVYPSSGFMERREHVAVITPTGRMWVFGGKDGTGASYDSLQYIDLEAASPQWITASPGGNRPPALLKPSAATNDAGLQMMIFGGYDPSLDTFKNELFYVDLQDQDNPSWNQVSTTRSPPKRADAAAVMTNEGRFWIFGGNGDGYIRIDDVWFINMKAGTPNWVEVLPITVSGSPSARQYHSGLLTQQGDIFFSGGKGDPGVLTDVWYLVGVAANATAATTTSASLHRLRPKSKPEVSQKPTEEMDLFDIPPAGDYAKGIQKILNSFLKAEARTRKVEEAREETDAKLEEFHRCLKEWHLKERSRHHDKVARFNLELEEQHKIKDEAFQEMKAAIAEPH</sequence>
<evidence type="ECO:0000313" key="4">
    <source>
        <dbReference type="EMBL" id="OLQ14996.1"/>
    </source>
</evidence>
<dbReference type="Proteomes" id="UP000186817">
    <property type="component" value="Unassembled WGS sequence"/>
</dbReference>
<evidence type="ECO:0000256" key="2">
    <source>
        <dbReference type="ARBA" id="ARBA00022737"/>
    </source>
</evidence>
<dbReference type="SUPFAM" id="SSF117281">
    <property type="entry name" value="Kelch motif"/>
    <property type="match status" value="1"/>
</dbReference>
<dbReference type="PANTHER" id="PTHR46647:SF1">
    <property type="entry name" value="RAB9 EFFECTOR PROTEIN WITH KELCH MOTIFS"/>
    <property type="match status" value="1"/>
</dbReference>
<evidence type="ECO:0000313" key="5">
    <source>
        <dbReference type="Proteomes" id="UP000186817"/>
    </source>
</evidence>
<feature type="region of interest" description="Disordered" evidence="3">
    <location>
        <begin position="278"/>
        <end position="300"/>
    </location>
</feature>
<accession>A0A1Q9F5Q1</accession>
<reference evidence="4 5" key="1">
    <citation type="submission" date="2016-02" db="EMBL/GenBank/DDBJ databases">
        <title>Genome analysis of coral dinoflagellate symbionts highlights evolutionary adaptations to a symbiotic lifestyle.</title>
        <authorList>
            <person name="Aranda M."/>
            <person name="Li Y."/>
            <person name="Liew Y.J."/>
            <person name="Baumgarten S."/>
            <person name="Simakov O."/>
            <person name="Wilson M."/>
            <person name="Piel J."/>
            <person name="Ashoor H."/>
            <person name="Bougouffa S."/>
            <person name="Bajic V.B."/>
            <person name="Ryu T."/>
            <person name="Ravasi T."/>
            <person name="Bayer T."/>
            <person name="Micklem G."/>
            <person name="Kim H."/>
            <person name="Bhak J."/>
            <person name="Lajeunesse T.C."/>
            <person name="Voolstra C.R."/>
        </authorList>
    </citation>
    <scope>NUCLEOTIDE SEQUENCE [LARGE SCALE GENOMIC DNA]</scope>
    <source>
        <strain evidence="4 5">CCMP2467</strain>
    </source>
</reference>
<organism evidence="4 5">
    <name type="scientific">Symbiodinium microadriaticum</name>
    <name type="common">Dinoflagellate</name>
    <name type="synonym">Zooxanthella microadriatica</name>
    <dbReference type="NCBI Taxonomy" id="2951"/>
    <lineage>
        <taxon>Eukaryota</taxon>
        <taxon>Sar</taxon>
        <taxon>Alveolata</taxon>
        <taxon>Dinophyceae</taxon>
        <taxon>Suessiales</taxon>
        <taxon>Symbiodiniaceae</taxon>
        <taxon>Symbiodinium</taxon>
    </lineage>
</organism>
<keyword evidence="1" id="KW-0880">Kelch repeat</keyword>
<keyword evidence="5" id="KW-1185">Reference proteome</keyword>